<evidence type="ECO:0000313" key="1">
    <source>
        <dbReference type="EMBL" id="KAL3802085.1"/>
    </source>
</evidence>
<comment type="caution">
    <text evidence="1">The sequence shown here is derived from an EMBL/GenBank/DDBJ whole genome shotgun (WGS) entry which is preliminary data.</text>
</comment>
<gene>
    <name evidence="1" type="ORF">HJC23_010841</name>
</gene>
<proteinExistence type="predicted"/>
<dbReference type="EMBL" id="JABMIG020000022">
    <property type="protein sequence ID" value="KAL3802085.1"/>
    <property type="molecule type" value="Genomic_DNA"/>
</dbReference>
<evidence type="ECO:0000313" key="2">
    <source>
        <dbReference type="Proteomes" id="UP001516023"/>
    </source>
</evidence>
<organism evidence="1 2">
    <name type="scientific">Cyclotella cryptica</name>
    <dbReference type="NCBI Taxonomy" id="29204"/>
    <lineage>
        <taxon>Eukaryota</taxon>
        <taxon>Sar</taxon>
        <taxon>Stramenopiles</taxon>
        <taxon>Ochrophyta</taxon>
        <taxon>Bacillariophyta</taxon>
        <taxon>Coscinodiscophyceae</taxon>
        <taxon>Thalassiosirophycidae</taxon>
        <taxon>Stephanodiscales</taxon>
        <taxon>Stephanodiscaceae</taxon>
        <taxon>Cyclotella</taxon>
    </lineage>
</organism>
<accession>A0ABD3QPD2</accession>
<dbReference type="SUPFAM" id="SSF55811">
    <property type="entry name" value="Nudix"/>
    <property type="match status" value="1"/>
</dbReference>
<keyword evidence="2" id="KW-1185">Reference proteome</keyword>
<dbReference type="InterPro" id="IPR015797">
    <property type="entry name" value="NUDIX_hydrolase-like_dom_sf"/>
</dbReference>
<sequence length="290" mass="32305">MGSKRKPCILLSPTRLQVLFANKKLTFLLSIVLLTLLYEASIHTTLLSSSSNKKRKGVGGRDATSELSSLLRSKRDGRAAVAIIRVVDEDVKKEVKYLVQIKSHDYPISPFRGAICLLGGNANTDDISPVDTLVRELHEELGALSWVNDITAEKVVDDSDFQRLGKPHYNNTSVELKPGTVRYVGLSRHTQSAALVQKSHPYAFLCALYEITLRPSQLPPTVLYPRGATVQEGRLALLNKYQLMKHAKYSWGYEFTMSTYFGMNATNVCEGVSVEELAEGSFGEWRPEKI</sequence>
<protein>
    <recommendedName>
        <fullName evidence="3">Nudix hydrolase domain-containing protein</fullName>
    </recommendedName>
</protein>
<dbReference type="AlphaFoldDB" id="A0ABD3QPD2"/>
<dbReference type="Proteomes" id="UP001516023">
    <property type="component" value="Unassembled WGS sequence"/>
</dbReference>
<name>A0ABD3QPD2_9STRA</name>
<dbReference type="Gene3D" id="3.90.79.10">
    <property type="entry name" value="Nucleoside Triphosphate Pyrophosphohydrolase"/>
    <property type="match status" value="1"/>
</dbReference>
<evidence type="ECO:0008006" key="3">
    <source>
        <dbReference type="Google" id="ProtNLM"/>
    </source>
</evidence>
<reference evidence="1 2" key="1">
    <citation type="journal article" date="2020" name="G3 (Bethesda)">
        <title>Improved Reference Genome for Cyclotella cryptica CCMP332, a Model for Cell Wall Morphogenesis, Salinity Adaptation, and Lipid Production in Diatoms (Bacillariophyta).</title>
        <authorList>
            <person name="Roberts W.R."/>
            <person name="Downey K.M."/>
            <person name="Ruck E.C."/>
            <person name="Traller J.C."/>
            <person name="Alverson A.J."/>
        </authorList>
    </citation>
    <scope>NUCLEOTIDE SEQUENCE [LARGE SCALE GENOMIC DNA]</scope>
    <source>
        <strain evidence="1 2">CCMP332</strain>
    </source>
</reference>